<proteinExistence type="predicted"/>
<dbReference type="SUPFAM" id="SSF52266">
    <property type="entry name" value="SGNH hydrolase"/>
    <property type="match status" value="1"/>
</dbReference>
<dbReference type="InterPro" id="IPR001087">
    <property type="entry name" value="GDSL"/>
</dbReference>
<dbReference type="AlphaFoldDB" id="A1ZWS4"/>
<name>A1ZWS4_MICM2</name>
<dbReference type="InterPro" id="IPR036514">
    <property type="entry name" value="SGNH_hydro_sf"/>
</dbReference>
<comment type="caution">
    <text evidence="1">The sequence shown here is derived from an EMBL/GenBank/DDBJ whole genome shotgun (WGS) entry which is preliminary data.</text>
</comment>
<dbReference type="eggNOG" id="COG2755">
    <property type="taxonomic scope" value="Bacteria"/>
</dbReference>
<reference evidence="1 2" key="1">
    <citation type="submission" date="2007-01" db="EMBL/GenBank/DDBJ databases">
        <authorList>
            <person name="Haygood M."/>
            <person name="Podell S."/>
            <person name="Anderson C."/>
            <person name="Hopkinson B."/>
            <person name="Roe K."/>
            <person name="Barbeau K."/>
            <person name="Gaasterland T."/>
            <person name="Ferriera S."/>
            <person name="Johnson J."/>
            <person name="Kravitz S."/>
            <person name="Beeson K."/>
            <person name="Sutton G."/>
            <person name="Rogers Y.-H."/>
            <person name="Friedman R."/>
            <person name="Frazier M."/>
            <person name="Venter J.C."/>
        </authorList>
    </citation>
    <scope>NUCLEOTIDE SEQUENCE [LARGE SCALE GENOMIC DNA]</scope>
    <source>
        <strain evidence="1 2">ATCC 23134</strain>
    </source>
</reference>
<evidence type="ECO:0000313" key="2">
    <source>
        <dbReference type="Proteomes" id="UP000004095"/>
    </source>
</evidence>
<dbReference type="Pfam" id="PF00657">
    <property type="entry name" value="Lipase_GDSL"/>
    <property type="match status" value="1"/>
</dbReference>
<dbReference type="Gene3D" id="3.40.50.1110">
    <property type="entry name" value="SGNH hydrolase"/>
    <property type="match status" value="1"/>
</dbReference>
<protein>
    <submittedName>
        <fullName evidence="1">Putative outer membrane protein</fullName>
    </submittedName>
</protein>
<organism evidence="1 2">
    <name type="scientific">Microscilla marina ATCC 23134</name>
    <dbReference type="NCBI Taxonomy" id="313606"/>
    <lineage>
        <taxon>Bacteria</taxon>
        <taxon>Pseudomonadati</taxon>
        <taxon>Bacteroidota</taxon>
        <taxon>Cytophagia</taxon>
        <taxon>Cytophagales</taxon>
        <taxon>Microscillaceae</taxon>
        <taxon>Microscilla</taxon>
    </lineage>
</organism>
<evidence type="ECO:0000313" key="1">
    <source>
        <dbReference type="EMBL" id="EAY25206.1"/>
    </source>
</evidence>
<dbReference type="GO" id="GO:0016788">
    <property type="term" value="F:hydrolase activity, acting on ester bonds"/>
    <property type="evidence" value="ECO:0007669"/>
    <property type="project" value="InterPro"/>
</dbReference>
<sequence>MFIGFTSCKEVTPSPTPTLPTAASAGTADFSKYIAVGNSLTAGLTNGGLYNDGMQYAFPNLLAGQFAQVSGGAFVQPTFGAGKENGSGFLKLTDLKPTIVNETSNLAIIGVGADGKTNLLEKYTGDLNNLGIPGIKVAEITTAGYGFNNAAGFNNYFERLLGTSDATSNYVDFVTAKSSGVTFFSCWMGGNDVLRYAVDGGAAPEFITPTAMFETNYKSLLDKFGSAKGILITIPKLTFAAHFTTVTLVSLQAAVKAGGGPDNADIYITEGTGATVRKATIEDFFLLGKQTNYASLGKTDAGANNGFPYGLHPSNPLGTDLVLDKTEAAACNTAVDAYNAIIKTEADTRGLAYLDINVTLGQAATADGVTLNGITYRTTFIQGGIFSLDGIHLTPAGNAVATNEMIKVINAKYGSTIPELNNTLYSTLILSK</sequence>
<gene>
    <name evidence="1" type="ORF">M23134_06802</name>
</gene>
<accession>A1ZWS4</accession>
<dbReference type="Proteomes" id="UP000004095">
    <property type="component" value="Unassembled WGS sequence"/>
</dbReference>
<keyword evidence="2" id="KW-1185">Reference proteome</keyword>
<dbReference type="EMBL" id="AAWS01000053">
    <property type="protein sequence ID" value="EAY25206.1"/>
    <property type="molecule type" value="Genomic_DNA"/>
</dbReference>